<evidence type="ECO:0000256" key="2">
    <source>
        <dbReference type="ARBA" id="ARBA00001947"/>
    </source>
</evidence>
<dbReference type="GO" id="GO:0016020">
    <property type="term" value="C:membrane"/>
    <property type="evidence" value="ECO:0007669"/>
    <property type="project" value="TreeGrafter"/>
</dbReference>
<dbReference type="EC" id="3.4.11.2" evidence="4"/>
<feature type="domain" description="ERAP1-like C-terminal" evidence="15">
    <location>
        <begin position="545"/>
        <end position="847"/>
    </location>
</feature>
<evidence type="ECO:0000256" key="8">
    <source>
        <dbReference type="ARBA" id="ARBA00022723"/>
    </source>
</evidence>
<feature type="domain" description="Peptidase M1 membrane alanine aminopeptidase" evidence="14">
    <location>
        <begin position="256"/>
        <end position="467"/>
    </location>
</feature>
<organism evidence="17 18">
    <name type="scientific">Corynebacterium renale</name>
    <dbReference type="NCBI Taxonomy" id="1724"/>
    <lineage>
        <taxon>Bacteria</taxon>
        <taxon>Bacillati</taxon>
        <taxon>Actinomycetota</taxon>
        <taxon>Actinomycetes</taxon>
        <taxon>Mycobacteriales</taxon>
        <taxon>Corynebacteriaceae</taxon>
        <taxon>Corynebacterium</taxon>
    </lineage>
</organism>
<dbReference type="InterPro" id="IPR045357">
    <property type="entry name" value="Aminopeptidase_N-like_N"/>
</dbReference>
<evidence type="ECO:0000256" key="4">
    <source>
        <dbReference type="ARBA" id="ARBA00012564"/>
    </source>
</evidence>
<evidence type="ECO:0000256" key="9">
    <source>
        <dbReference type="ARBA" id="ARBA00022801"/>
    </source>
</evidence>
<dbReference type="GO" id="GO:0005737">
    <property type="term" value="C:cytoplasm"/>
    <property type="evidence" value="ECO:0007669"/>
    <property type="project" value="TreeGrafter"/>
</dbReference>
<evidence type="ECO:0000256" key="11">
    <source>
        <dbReference type="ARBA" id="ARBA00023049"/>
    </source>
</evidence>
<dbReference type="FunFam" id="1.10.390.10:FF:000004">
    <property type="entry name" value="Aminopeptidase N"/>
    <property type="match status" value="1"/>
</dbReference>
<evidence type="ECO:0000256" key="6">
    <source>
        <dbReference type="ARBA" id="ARBA00022438"/>
    </source>
</evidence>
<comment type="similarity">
    <text evidence="3">Belongs to the peptidase M1 family.</text>
</comment>
<dbReference type="SUPFAM" id="SSF63737">
    <property type="entry name" value="Leukotriene A4 hydrolase N-terminal domain"/>
    <property type="match status" value="1"/>
</dbReference>
<keyword evidence="9" id="KW-0378">Hydrolase</keyword>
<evidence type="ECO:0000256" key="12">
    <source>
        <dbReference type="ARBA" id="ARBA00029811"/>
    </source>
</evidence>
<dbReference type="InterPro" id="IPR012778">
    <property type="entry name" value="Pept_M1_aminopeptidase"/>
</dbReference>
<dbReference type="STRING" id="1724.GCA_001044175_01699"/>
<dbReference type="PRINTS" id="PR00756">
    <property type="entry name" value="ALADIPTASE"/>
</dbReference>
<dbReference type="GO" id="GO:0042277">
    <property type="term" value="F:peptide binding"/>
    <property type="evidence" value="ECO:0007669"/>
    <property type="project" value="TreeGrafter"/>
</dbReference>
<dbReference type="GO" id="GO:0006508">
    <property type="term" value="P:proteolysis"/>
    <property type="evidence" value="ECO:0007669"/>
    <property type="project" value="UniProtKB-KW"/>
</dbReference>
<evidence type="ECO:0000256" key="1">
    <source>
        <dbReference type="ARBA" id="ARBA00000098"/>
    </source>
</evidence>
<evidence type="ECO:0000256" key="7">
    <source>
        <dbReference type="ARBA" id="ARBA00022670"/>
    </source>
</evidence>
<comment type="catalytic activity">
    <reaction evidence="1">
        <text>Release of an N-terminal amino acid, Xaa-|-Yaa- from a peptide, amide or arylamide. Xaa is preferably Ala, but may be most amino acids including Pro (slow action). When a terminal hydrophobic residue is followed by a prolyl residue, the two may be released as an intact Xaa-Pro dipeptide.</text>
        <dbReference type="EC" id="3.4.11.2"/>
    </reaction>
</comment>
<evidence type="ECO:0000256" key="5">
    <source>
        <dbReference type="ARBA" id="ARBA00015611"/>
    </source>
</evidence>
<evidence type="ECO:0000259" key="15">
    <source>
        <dbReference type="Pfam" id="PF11838"/>
    </source>
</evidence>
<dbReference type="GO" id="GO:0043171">
    <property type="term" value="P:peptide catabolic process"/>
    <property type="evidence" value="ECO:0007669"/>
    <property type="project" value="TreeGrafter"/>
</dbReference>
<dbReference type="RefSeq" id="WP_098389024.1">
    <property type="nucleotide sequence ID" value="NZ_LS483464.1"/>
</dbReference>
<dbReference type="Gene3D" id="2.60.40.1730">
    <property type="entry name" value="tricorn interacting facor f3 domain"/>
    <property type="match status" value="1"/>
</dbReference>
<reference evidence="17 18" key="1">
    <citation type="submission" date="2017-10" db="EMBL/GenBank/DDBJ databases">
        <title>Sequencing the genomes of 1000 actinobacteria strains.</title>
        <authorList>
            <person name="Klenk H.-P."/>
        </authorList>
    </citation>
    <scope>NUCLEOTIDE SEQUENCE [LARGE SCALE GENOMIC DNA]</scope>
    <source>
        <strain evidence="17 18">DSM 20688</strain>
    </source>
</reference>
<name>A0A2A9DN44_9CORY</name>
<comment type="cofactor">
    <cofactor evidence="2">
        <name>Zn(2+)</name>
        <dbReference type="ChEBI" id="CHEBI:29105"/>
    </cofactor>
</comment>
<keyword evidence="6 17" id="KW-0031">Aminopeptidase</keyword>
<proteinExistence type="inferred from homology"/>
<evidence type="ECO:0000256" key="10">
    <source>
        <dbReference type="ARBA" id="ARBA00022833"/>
    </source>
</evidence>
<evidence type="ECO:0000313" key="17">
    <source>
        <dbReference type="EMBL" id="PFG28177.1"/>
    </source>
</evidence>
<dbReference type="InterPro" id="IPR014782">
    <property type="entry name" value="Peptidase_M1_dom"/>
</dbReference>
<dbReference type="Proteomes" id="UP000221653">
    <property type="component" value="Unassembled WGS sequence"/>
</dbReference>
<keyword evidence="18" id="KW-1185">Reference proteome</keyword>
<dbReference type="OrthoDB" id="100605at2"/>
<evidence type="ECO:0000256" key="3">
    <source>
        <dbReference type="ARBA" id="ARBA00010136"/>
    </source>
</evidence>
<dbReference type="InterPro" id="IPR024571">
    <property type="entry name" value="ERAP1-like_C_dom"/>
</dbReference>
<protein>
    <recommendedName>
        <fullName evidence="5">Aminopeptidase N</fullName>
        <ecNumber evidence="4">3.4.11.2</ecNumber>
    </recommendedName>
    <alternativeName>
        <fullName evidence="12">Alanine aminopeptidase</fullName>
    </alternativeName>
    <alternativeName>
        <fullName evidence="13">Lysyl aminopeptidase</fullName>
    </alternativeName>
</protein>
<dbReference type="GO" id="GO:0016285">
    <property type="term" value="F:alanyl aminopeptidase activity"/>
    <property type="evidence" value="ECO:0007669"/>
    <property type="project" value="UniProtKB-EC"/>
</dbReference>
<evidence type="ECO:0000259" key="14">
    <source>
        <dbReference type="Pfam" id="PF01433"/>
    </source>
</evidence>
<dbReference type="InterPro" id="IPR001930">
    <property type="entry name" value="Peptidase_M1"/>
</dbReference>
<evidence type="ECO:0000259" key="16">
    <source>
        <dbReference type="Pfam" id="PF17900"/>
    </source>
</evidence>
<feature type="domain" description="Aminopeptidase N-like N-terminal" evidence="16">
    <location>
        <begin position="21"/>
        <end position="199"/>
    </location>
</feature>
<dbReference type="GO" id="GO:0005615">
    <property type="term" value="C:extracellular space"/>
    <property type="evidence" value="ECO:0007669"/>
    <property type="project" value="TreeGrafter"/>
</dbReference>
<dbReference type="SUPFAM" id="SSF55486">
    <property type="entry name" value="Metalloproteases ('zincins'), catalytic domain"/>
    <property type="match status" value="1"/>
</dbReference>
<accession>A0A2A9DN44</accession>
<dbReference type="EMBL" id="PDJF01000001">
    <property type="protein sequence ID" value="PFG28177.1"/>
    <property type="molecule type" value="Genomic_DNA"/>
</dbReference>
<comment type="caution">
    <text evidence="17">The sequence shown here is derived from an EMBL/GenBank/DDBJ whole genome shotgun (WGS) entry which is preliminary data.</text>
</comment>
<evidence type="ECO:0000313" key="18">
    <source>
        <dbReference type="Proteomes" id="UP000221653"/>
    </source>
</evidence>
<evidence type="ECO:0000256" key="13">
    <source>
        <dbReference type="ARBA" id="ARBA00031533"/>
    </source>
</evidence>
<dbReference type="NCBIfam" id="TIGR02412">
    <property type="entry name" value="pepN_strep_liv"/>
    <property type="match status" value="1"/>
</dbReference>
<dbReference type="InterPro" id="IPR042097">
    <property type="entry name" value="Aminopeptidase_N-like_N_sf"/>
</dbReference>
<dbReference type="AlphaFoldDB" id="A0A2A9DN44"/>
<keyword evidence="10" id="KW-0862">Zinc</keyword>
<dbReference type="PANTHER" id="PTHR11533:SF174">
    <property type="entry name" value="PUROMYCIN-SENSITIVE AMINOPEPTIDASE-RELATED"/>
    <property type="match status" value="1"/>
</dbReference>
<dbReference type="Pfam" id="PF01433">
    <property type="entry name" value="Peptidase_M1"/>
    <property type="match status" value="1"/>
</dbReference>
<dbReference type="PANTHER" id="PTHR11533">
    <property type="entry name" value="PROTEASE M1 ZINC METALLOPROTEASE"/>
    <property type="match status" value="1"/>
</dbReference>
<dbReference type="CDD" id="cd09602">
    <property type="entry name" value="M1_APN"/>
    <property type="match status" value="1"/>
</dbReference>
<keyword evidence="8" id="KW-0479">Metal-binding</keyword>
<dbReference type="Pfam" id="PF17900">
    <property type="entry name" value="Peptidase_M1_N"/>
    <property type="match status" value="1"/>
</dbReference>
<dbReference type="InterPro" id="IPR027268">
    <property type="entry name" value="Peptidase_M4/M1_CTD_sf"/>
</dbReference>
<dbReference type="Pfam" id="PF11838">
    <property type="entry name" value="ERAP1_C"/>
    <property type="match status" value="1"/>
</dbReference>
<dbReference type="GO" id="GO:0008270">
    <property type="term" value="F:zinc ion binding"/>
    <property type="evidence" value="ECO:0007669"/>
    <property type="project" value="InterPro"/>
</dbReference>
<gene>
    <name evidence="17" type="ORF">ATK06_1275</name>
</gene>
<keyword evidence="7" id="KW-0645">Protease</keyword>
<dbReference type="InterPro" id="IPR050344">
    <property type="entry name" value="Peptidase_M1_aminopeptidases"/>
</dbReference>
<keyword evidence="11" id="KW-0482">Metalloprotease</keyword>
<dbReference type="GO" id="GO:0070006">
    <property type="term" value="F:metalloaminopeptidase activity"/>
    <property type="evidence" value="ECO:0007669"/>
    <property type="project" value="TreeGrafter"/>
</dbReference>
<dbReference type="Gene3D" id="1.10.390.10">
    <property type="entry name" value="Neutral Protease Domain 2"/>
    <property type="match status" value="1"/>
</dbReference>
<sequence length="859" mass="95380">MSSINLTREEAAHRASLLSVQHYDVSLDLSRAEDPSVNIFPTTVSILLKVHKTGSTFIDFRGSAVHEVLLDGTDITADAITTEGCCYVEDEGIALNNLTPGEHTLKISADGIYSRTGEGLHRFVDPADGKTYLYTQFETADAKRMYPCFDQPNLKATYDFTIATPQGWTVIGNGVQTTEQRGSNSVHTSRIDYPLSSYLVAVCAGPYVGVHDTWSGTLTHHPETPEGEPEAVEVPLGLYTRESIAKHLDAQRLFTETKQGFDYYHEHFGVAYPFSKYDQIFVPEFNAGAMENAGAVTIRDEYVFSSKATHYRYERRADTILHELAHMWFGDLVTMNWWNDLWLNESFATWAAAMAQSENTQYNTAWVTFANVEKAWAYQQDQLPTTHPVSTDASDIETVEQNFDGITYAKGASVLKQLQAYVGREEFFAGARRYFAQHLWGNARFEDLVSALEASSGRDLSQWADQWLLTTGISELAPDFEVTDGTYSSFAITQKSDVLRDHRVRVGVYALRGEKVVRTFSAETDVTGERTEVPALVGVEAGDMVLVNDDDLTYCIMHLDDASARFMLENLHRVEDPMARTICWSAAWEAVRSGTLPAREYVRLVAKAAAAETELGVLEQVLAQGTKALRSYCAPQWAQSEGTQLLIDAYLSGATTGSEEARLIFTKALLHMPLRDNALDFVRSVADGQDKDLQWQALTALIADGAIDDPHAAVAKLAETDHSSTGALSALRAKAAIPTTEHTAVAWNQVTEGTLSNLEARSTMEGIVWPTRVPHTFLDKFAGLYFEVAEDVWDRFSNEMAVRTLNGLYPHWDVSEEGLDSADALLSRELSGGLRRLIAENRDRVARALRLREVDAKSD</sequence>